<accession>A0A9N7W1N5</accession>
<feature type="region of interest" description="Disordered" evidence="1">
    <location>
        <begin position="54"/>
        <end position="78"/>
    </location>
</feature>
<evidence type="ECO:0000313" key="3">
    <source>
        <dbReference type="Proteomes" id="UP001153269"/>
    </source>
</evidence>
<dbReference type="Proteomes" id="UP001153269">
    <property type="component" value="Unassembled WGS sequence"/>
</dbReference>
<protein>
    <submittedName>
        <fullName evidence="2">Uncharacterized protein</fullName>
    </submittedName>
</protein>
<dbReference type="AlphaFoldDB" id="A0A9N7W1N5"/>
<gene>
    <name evidence="2" type="ORF">PLEPLA_LOCUS46451</name>
</gene>
<organism evidence="2 3">
    <name type="scientific">Pleuronectes platessa</name>
    <name type="common">European plaice</name>
    <dbReference type="NCBI Taxonomy" id="8262"/>
    <lineage>
        <taxon>Eukaryota</taxon>
        <taxon>Metazoa</taxon>
        <taxon>Chordata</taxon>
        <taxon>Craniata</taxon>
        <taxon>Vertebrata</taxon>
        <taxon>Euteleostomi</taxon>
        <taxon>Actinopterygii</taxon>
        <taxon>Neopterygii</taxon>
        <taxon>Teleostei</taxon>
        <taxon>Neoteleostei</taxon>
        <taxon>Acanthomorphata</taxon>
        <taxon>Carangaria</taxon>
        <taxon>Pleuronectiformes</taxon>
        <taxon>Pleuronectoidei</taxon>
        <taxon>Pleuronectidae</taxon>
        <taxon>Pleuronectes</taxon>
    </lineage>
</organism>
<evidence type="ECO:0000313" key="2">
    <source>
        <dbReference type="EMBL" id="CAB1458621.1"/>
    </source>
</evidence>
<name>A0A9N7W1N5_PLEPL</name>
<evidence type="ECO:0000256" key="1">
    <source>
        <dbReference type="SAM" id="MobiDB-lite"/>
    </source>
</evidence>
<dbReference type="EMBL" id="CADEAL010004395">
    <property type="protein sequence ID" value="CAB1458621.1"/>
    <property type="molecule type" value="Genomic_DNA"/>
</dbReference>
<proteinExistence type="predicted"/>
<reference evidence="2" key="1">
    <citation type="submission" date="2020-03" db="EMBL/GenBank/DDBJ databases">
        <authorList>
            <person name="Weist P."/>
        </authorList>
    </citation>
    <scope>NUCLEOTIDE SEQUENCE</scope>
</reference>
<comment type="caution">
    <text evidence="2">The sequence shown here is derived from an EMBL/GenBank/DDBJ whole genome shotgun (WGS) entry which is preliminary data.</text>
</comment>
<keyword evidence="3" id="KW-1185">Reference proteome</keyword>
<sequence length="235" mass="25355">MSQSNLLILEGVDSKHMKQTAPDQHGCRSLQVCVSHNTYSAQWKAWLQATALNPFPPQSNHTGQTKGLGDNGGRGEENQKALAPMRLASDCISQTHGNKRGPWTEVGLCDVLDVELPMCSSSSGHQCLTSSFTPHHSPPVSSGQPVVECVKSSDKESGRQSTTSHVFSLQGCSPLQLLLFSPVTSPPLFITFLSDHVFLLSFSSPHLYSPVVSPSTLVPPRLLLLLPSSSVCQLR</sequence>